<keyword evidence="5" id="KW-1185">Reference proteome</keyword>
<dbReference type="InterPro" id="IPR046349">
    <property type="entry name" value="C1-like_sf"/>
</dbReference>
<keyword evidence="2" id="KW-0862">Zinc</keyword>
<dbReference type="AlphaFoldDB" id="A0AAD8DAH7"/>
<organism evidence="4 5">
    <name type="scientific">Acipenser oxyrinchus oxyrinchus</name>
    <dbReference type="NCBI Taxonomy" id="40147"/>
    <lineage>
        <taxon>Eukaryota</taxon>
        <taxon>Metazoa</taxon>
        <taxon>Chordata</taxon>
        <taxon>Craniata</taxon>
        <taxon>Vertebrata</taxon>
        <taxon>Euteleostomi</taxon>
        <taxon>Actinopterygii</taxon>
        <taxon>Chondrostei</taxon>
        <taxon>Acipenseriformes</taxon>
        <taxon>Acipenseridae</taxon>
        <taxon>Acipenser</taxon>
    </lineage>
</organism>
<evidence type="ECO:0000256" key="1">
    <source>
        <dbReference type="ARBA" id="ARBA00022723"/>
    </source>
</evidence>
<protein>
    <submittedName>
        <fullName evidence="4">Tensin-like isoform X1</fullName>
    </submittedName>
</protein>
<dbReference type="Pfam" id="PF00130">
    <property type="entry name" value="C1_1"/>
    <property type="match status" value="1"/>
</dbReference>
<accession>A0AAD8DAH7</accession>
<dbReference type="SUPFAM" id="SSF57889">
    <property type="entry name" value="Cysteine-rich domain"/>
    <property type="match status" value="1"/>
</dbReference>
<evidence type="ECO:0000259" key="3">
    <source>
        <dbReference type="PROSITE" id="PS50081"/>
    </source>
</evidence>
<dbReference type="Gene3D" id="3.30.60.20">
    <property type="match status" value="1"/>
</dbReference>
<comment type="caution">
    <text evidence="4">The sequence shown here is derived from an EMBL/GenBank/DDBJ whole genome shotgun (WGS) entry which is preliminary data.</text>
</comment>
<keyword evidence="1" id="KW-0479">Metal-binding</keyword>
<dbReference type="Proteomes" id="UP001230051">
    <property type="component" value="Unassembled WGS sequence"/>
</dbReference>
<gene>
    <name evidence="4" type="primary">TNS2</name>
    <name evidence="4" type="ORF">AOXY_G14075</name>
</gene>
<sequence>MPSVSLSLPNGLMGRARTWICLSCMFWPEEFEAAHSHTFRVKTFKKGKHCAVCKQTVSKEGLVCRVCRLACHKKCEAKVSAFLHF</sequence>
<feature type="domain" description="Phorbol-ester/DAG-type" evidence="3">
    <location>
        <begin position="36"/>
        <end position="83"/>
    </location>
</feature>
<reference evidence="4" key="1">
    <citation type="submission" date="2022-02" db="EMBL/GenBank/DDBJ databases">
        <title>Atlantic sturgeon de novo genome assembly.</title>
        <authorList>
            <person name="Stock M."/>
            <person name="Klopp C."/>
            <person name="Guiguen Y."/>
            <person name="Cabau C."/>
            <person name="Parinello H."/>
            <person name="Santidrian Yebra-Pimentel E."/>
            <person name="Kuhl H."/>
            <person name="Dirks R.P."/>
            <person name="Guessner J."/>
            <person name="Wuertz S."/>
            <person name="Du K."/>
            <person name="Schartl M."/>
        </authorList>
    </citation>
    <scope>NUCLEOTIDE SEQUENCE</scope>
    <source>
        <strain evidence="4">STURGEONOMICS-FGT-2020</strain>
        <tissue evidence="4">Whole blood</tissue>
    </source>
</reference>
<dbReference type="PROSITE" id="PS50081">
    <property type="entry name" value="ZF_DAG_PE_2"/>
    <property type="match status" value="1"/>
</dbReference>
<proteinExistence type="predicted"/>
<dbReference type="GO" id="GO:0046872">
    <property type="term" value="F:metal ion binding"/>
    <property type="evidence" value="ECO:0007669"/>
    <property type="project" value="UniProtKB-KW"/>
</dbReference>
<evidence type="ECO:0000313" key="5">
    <source>
        <dbReference type="Proteomes" id="UP001230051"/>
    </source>
</evidence>
<dbReference type="EMBL" id="JAGXEW010000012">
    <property type="protein sequence ID" value="KAK1165516.1"/>
    <property type="molecule type" value="Genomic_DNA"/>
</dbReference>
<name>A0AAD8DAH7_ACIOX</name>
<dbReference type="InterPro" id="IPR002219">
    <property type="entry name" value="PKC_DAG/PE"/>
</dbReference>
<evidence type="ECO:0000313" key="4">
    <source>
        <dbReference type="EMBL" id="KAK1165516.1"/>
    </source>
</evidence>
<evidence type="ECO:0000256" key="2">
    <source>
        <dbReference type="ARBA" id="ARBA00022833"/>
    </source>
</evidence>